<name>A0A157PKQ0_9BORD</name>
<protein>
    <submittedName>
        <fullName evidence="1">Uncharacterized protein</fullName>
    </submittedName>
</protein>
<dbReference type="Proteomes" id="UP000077037">
    <property type="component" value="Unassembled WGS sequence"/>
</dbReference>
<evidence type="ECO:0000313" key="1">
    <source>
        <dbReference type="EMBL" id="SAI33890.1"/>
    </source>
</evidence>
<proteinExistence type="predicted"/>
<accession>A0A157PKQ0</accession>
<organism evidence="1 2">
    <name type="scientific">Bordetella ansorpii</name>
    <dbReference type="NCBI Taxonomy" id="288768"/>
    <lineage>
        <taxon>Bacteria</taxon>
        <taxon>Pseudomonadati</taxon>
        <taxon>Pseudomonadota</taxon>
        <taxon>Betaproteobacteria</taxon>
        <taxon>Burkholderiales</taxon>
        <taxon>Alcaligenaceae</taxon>
        <taxon>Bordetella</taxon>
    </lineage>
</organism>
<gene>
    <name evidence="1" type="ORF">SAMEA1982600_02751</name>
</gene>
<dbReference type="EMBL" id="FKBS01000014">
    <property type="protein sequence ID" value="SAI33890.1"/>
    <property type="molecule type" value="Genomic_DNA"/>
</dbReference>
<dbReference type="AlphaFoldDB" id="A0A157PKQ0"/>
<reference evidence="1 2" key="1">
    <citation type="submission" date="2016-03" db="EMBL/GenBank/DDBJ databases">
        <authorList>
            <consortium name="Pathogen Informatics"/>
        </authorList>
    </citation>
    <scope>NUCLEOTIDE SEQUENCE [LARGE SCALE GENOMIC DNA]</scope>
    <source>
        <strain evidence="1 2">NCTC13364</strain>
    </source>
</reference>
<sequence>MQSLFRDFTRLIGRFSQSYEYVIMVKVSWQTFVHFHGEDDLEAIRDGRAVTYSGRRYEFLTVDQAMGFARFLCQDKGLDHACKIWKPKRIVAHAQPLSAESRGSVASQ</sequence>
<evidence type="ECO:0000313" key="2">
    <source>
        <dbReference type="Proteomes" id="UP000077037"/>
    </source>
</evidence>